<sequence length="133" mass="14241">MAEVRAKRASNPGETSSSRKPPTRVASAFQPNADGDPNTERNPAPAQPAPLNRSEPESRHQAMSDDYVPTEAASPTGLVARRRGASHLDHRRAPRTSTTEGRTAPPHPAPRSEDGLPAGDAQDRARDVGRVPR</sequence>
<evidence type="ECO:0000256" key="1">
    <source>
        <dbReference type="SAM" id="MobiDB-lite"/>
    </source>
</evidence>
<proteinExistence type="predicted"/>
<feature type="compositionally biased region" description="Basic and acidic residues" evidence="1">
    <location>
        <begin position="121"/>
        <end position="133"/>
    </location>
</feature>
<feature type="region of interest" description="Disordered" evidence="1">
    <location>
        <begin position="1"/>
        <end position="133"/>
    </location>
</feature>
<dbReference type="EMBL" id="BAAAZH010000010">
    <property type="protein sequence ID" value="GAA4114515.1"/>
    <property type="molecule type" value="Genomic_DNA"/>
</dbReference>
<evidence type="ECO:0000313" key="2">
    <source>
        <dbReference type="EMBL" id="GAA4114515.1"/>
    </source>
</evidence>
<protein>
    <submittedName>
        <fullName evidence="2">Uncharacterized protein</fullName>
    </submittedName>
</protein>
<accession>A0ABP7XFX9</accession>
<keyword evidence="3" id="KW-1185">Reference proteome</keyword>
<reference evidence="3" key="1">
    <citation type="journal article" date="2019" name="Int. J. Syst. Evol. Microbiol.">
        <title>The Global Catalogue of Microorganisms (GCM) 10K type strain sequencing project: providing services to taxonomists for standard genome sequencing and annotation.</title>
        <authorList>
            <consortium name="The Broad Institute Genomics Platform"/>
            <consortium name="The Broad Institute Genome Sequencing Center for Infectious Disease"/>
            <person name="Wu L."/>
            <person name="Ma J."/>
        </authorList>
    </citation>
    <scope>NUCLEOTIDE SEQUENCE [LARGE SCALE GENOMIC DNA]</scope>
    <source>
        <strain evidence="3">JCM 16703</strain>
    </source>
</reference>
<organism evidence="2 3">
    <name type="scientific">Nocardioides fonticola</name>
    <dbReference type="NCBI Taxonomy" id="450363"/>
    <lineage>
        <taxon>Bacteria</taxon>
        <taxon>Bacillati</taxon>
        <taxon>Actinomycetota</taxon>
        <taxon>Actinomycetes</taxon>
        <taxon>Propionibacteriales</taxon>
        <taxon>Nocardioidaceae</taxon>
        <taxon>Nocardioides</taxon>
    </lineage>
</organism>
<name>A0ABP7XFX9_9ACTN</name>
<evidence type="ECO:0000313" key="3">
    <source>
        <dbReference type="Proteomes" id="UP001501495"/>
    </source>
</evidence>
<gene>
    <name evidence="2" type="ORF">GCM10022215_12650</name>
</gene>
<dbReference type="Proteomes" id="UP001501495">
    <property type="component" value="Unassembled WGS sequence"/>
</dbReference>
<feature type="compositionally biased region" description="Basic residues" evidence="1">
    <location>
        <begin position="80"/>
        <end position="94"/>
    </location>
</feature>
<feature type="compositionally biased region" description="Basic and acidic residues" evidence="1">
    <location>
        <begin position="54"/>
        <end position="63"/>
    </location>
</feature>
<comment type="caution">
    <text evidence="2">The sequence shown here is derived from an EMBL/GenBank/DDBJ whole genome shotgun (WGS) entry which is preliminary data.</text>
</comment>